<dbReference type="SUPFAM" id="SSF111369">
    <property type="entry name" value="HlyD-like secretion proteins"/>
    <property type="match status" value="1"/>
</dbReference>
<dbReference type="AlphaFoldDB" id="A0A328ZJI4"/>
<dbReference type="Gene3D" id="2.40.50.100">
    <property type="match status" value="1"/>
</dbReference>
<dbReference type="GO" id="GO:0015562">
    <property type="term" value="F:efflux transmembrane transporter activity"/>
    <property type="evidence" value="ECO:0007669"/>
    <property type="project" value="TreeGrafter"/>
</dbReference>
<sequence>MKRLPPSPRQPAPRRATAAMALAAMALAMLAACTEHAAPADPQAAPAAPAGVAMARGRIEVQGGLLELSPLQDGAVETLAVQEGQSVTRGQLLLRLSAAGAQAEAGVAQAELQLAEARQRARAQQLPALRRTAARLAEAAAAGAAEPQRAEEAEQALRGAESDLAVARAETDVARQRLAQLHAQSARRELHAPEDGTVVRVATQVGQRLLSASGGPAAVTLLPRRPLVVRAEINESYAAAVQPGMRASITTDGDTAPTALPPARVVRMSPVLGAGRLQEDAQRGPVRVVECVLEFDQAPTQARPGQAVRVRFHP</sequence>
<comment type="caution">
    <text evidence="3">The sequence shown here is derived from an EMBL/GenBank/DDBJ whole genome shotgun (WGS) entry which is preliminary data.</text>
</comment>
<dbReference type="EMBL" id="QLTA01000003">
    <property type="protein sequence ID" value="RAR85794.1"/>
    <property type="molecule type" value="Genomic_DNA"/>
</dbReference>
<accession>A0A328ZJI4</accession>
<reference evidence="3 4" key="1">
    <citation type="submission" date="2018-06" db="EMBL/GenBank/DDBJ databases">
        <title>Genomic Encyclopedia of Archaeal and Bacterial Type Strains, Phase II (KMG-II): from individual species to whole genera.</title>
        <authorList>
            <person name="Goeker M."/>
        </authorList>
    </citation>
    <scope>NUCLEOTIDE SEQUENCE [LARGE SCALE GENOMIC DNA]</scope>
    <source>
        <strain evidence="3 4">CFPB 3232</strain>
    </source>
</reference>
<dbReference type="GO" id="GO:1990281">
    <property type="term" value="C:efflux pump complex"/>
    <property type="evidence" value="ECO:0007669"/>
    <property type="project" value="TreeGrafter"/>
</dbReference>
<feature type="signal peptide" evidence="1">
    <location>
        <begin position="1"/>
        <end position="37"/>
    </location>
</feature>
<evidence type="ECO:0000256" key="1">
    <source>
        <dbReference type="SAM" id="SignalP"/>
    </source>
</evidence>
<dbReference type="Proteomes" id="UP000248856">
    <property type="component" value="Unassembled WGS sequence"/>
</dbReference>
<evidence type="ECO:0000313" key="4">
    <source>
        <dbReference type="Proteomes" id="UP000248856"/>
    </source>
</evidence>
<organism evidence="3 4">
    <name type="scientific">Paracidovorax anthurii</name>
    <dbReference type="NCBI Taxonomy" id="78229"/>
    <lineage>
        <taxon>Bacteria</taxon>
        <taxon>Pseudomonadati</taxon>
        <taxon>Pseudomonadota</taxon>
        <taxon>Betaproteobacteria</taxon>
        <taxon>Burkholderiales</taxon>
        <taxon>Comamonadaceae</taxon>
        <taxon>Paracidovorax</taxon>
    </lineage>
</organism>
<name>A0A328ZJI4_9BURK</name>
<dbReference type="RefSeq" id="WP_111875697.1">
    <property type="nucleotide sequence ID" value="NZ_QLTA01000003.1"/>
</dbReference>
<keyword evidence="4" id="KW-1185">Reference proteome</keyword>
<dbReference type="InterPro" id="IPR058625">
    <property type="entry name" value="MdtA-like_BSH"/>
</dbReference>
<dbReference type="Pfam" id="PF25917">
    <property type="entry name" value="BSH_RND"/>
    <property type="match status" value="1"/>
</dbReference>
<dbReference type="PANTHER" id="PTHR30469">
    <property type="entry name" value="MULTIDRUG RESISTANCE PROTEIN MDTA"/>
    <property type="match status" value="1"/>
</dbReference>
<evidence type="ECO:0000259" key="2">
    <source>
        <dbReference type="Pfam" id="PF25917"/>
    </source>
</evidence>
<gene>
    <name evidence="3" type="ORF">AX018_100322</name>
</gene>
<evidence type="ECO:0000313" key="3">
    <source>
        <dbReference type="EMBL" id="RAR85794.1"/>
    </source>
</evidence>
<dbReference type="PANTHER" id="PTHR30469:SF15">
    <property type="entry name" value="HLYD FAMILY OF SECRETION PROTEINS"/>
    <property type="match status" value="1"/>
</dbReference>
<keyword evidence="1" id="KW-0732">Signal</keyword>
<feature type="chain" id="PRO_5016316911" evidence="1">
    <location>
        <begin position="38"/>
        <end position="314"/>
    </location>
</feature>
<dbReference type="OrthoDB" id="8794034at2"/>
<protein>
    <submittedName>
        <fullName evidence="3">CusB/HlyD membrane fusion family barrel-sandwich protein</fullName>
    </submittedName>
</protein>
<proteinExistence type="predicted"/>
<dbReference type="PROSITE" id="PS51257">
    <property type="entry name" value="PROKAR_LIPOPROTEIN"/>
    <property type="match status" value="1"/>
</dbReference>
<feature type="domain" description="Multidrug resistance protein MdtA-like barrel-sandwich hybrid" evidence="2">
    <location>
        <begin position="70"/>
        <end position="219"/>
    </location>
</feature>
<dbReference type="Gene3D" id="2.40.30.170">
    <property type="match status" value="1"/>
</dbReference>